<evidence type="ECO:0000313" key="3">
    <source>
        <dbReference type="Proteomes" id="UP000004295"/>
    </source>
</evidence>
<dbReference type="PANTHER" id="PTHR15241">
    <property type="entry name" value="TRANSFORMER-2-RELATED"/>
    <property type="match status" value="1"/>
</dbReference>
<dbReference type="EMBL" id="ACNN01000005">
    <property type="protein sequence ID" value="EEN83585.1"/>
    <property type="molecule type" value="Genomic_DNA"/>
</dbReference>
<feature type="domain" description="RRM" evidence="1">
    <location>
        <begin position="1"/>
        <end position="78"/>
    </location>
</feature>
<dbReference type="SMART" id="SM00360">
    <property type="entry name" value="RRM"/>
    <property type="match status" value="1"/>
</dbReference>
<dbReference type="GO" id="GO:0003723">
    <property type="term" value="F:RNA binding"/>
    <property type="evidence" value="ECO:0007669"/>
    <property type="project" value="InterPro"/>
</dbReference>
<dbReference type="PANTHER" id="PTHR15241:SF304">
    <property type="entry name" value="RRM DOMAIN-CONTAINING PROTEIN"/>
    <property type="match status" value="1"/>
</dbReference>
<dbReference type="STRING" id="553175.POREN0001_1228"/>
<dbReference type="InterPro" id="IPR000504">
    <property type="entry name" value="RRM_dom"/>
</dbReference>
<dbReference type="AlphaFoldDB" id="C3J7Y5"/>
<reference evidence="2 3" key="1">
    <citation type="submission" date="2009-04" db="EMBL/GenBank/DDBJ databases">
        <authorList>
            <person name="Sebastian Y."/>
            <person name="Madupu R."/>
            <person name="Durkin A.S."/>
            <person name="Torralba M."/>
            <person name="Methe B."/>
            <person name="Sutton G.G."/>
            <person name="Strausberg R.L."/>
            <person name="Nelson K.E."/>
        </authorList>
    </citation>
    <scope>NUCLEOTIDE SEQUENCE [LARGE SCALE GENOMIC DNA]</scope>
    <source>
        <strain evidence="3">ATCC 35406 / BCRC 14492 / JCM 8526 / NCTC 13058 / HG 370</strain>
    </source>
</reference>
<dbReference type="Pfam" id="PF00076">
    <property type="entry name" value="RRM_1"/>
    <property type="match status" value="1"/>
</dbReference>
<dbReference type="eggNOG" id="COG0724">
    <property type="taxonomic scope" value="Bacteria"/>
</dbReference>
<name>C3J7Y5_POREA</name>
<evidence type="ECO:0000259" key="1">
    <source>
        <dbReference type="PROSITE" id="PS50102"/>
    </source>
</evidence>
<proteinExistence type="predicted"/>
<dbReference type="InterPro" id="IPR035979">
    <property type="entry name" value="RBD_domain_sf"/>
</dbReference>
<accession>C3J7Y5</accession>
<dbReference type="Gene3D" id="3.30.70.330">
    <property type="match status" value="1"/>
</dbReference>
<gene>
    <name evidence="2" type="ORF">POREN0001_1228</name>
</gene>
<protein>
    <recommendedName>
        <fullName evidence="1">RRM domain-containing protein</fullName>
    </recommendedName>
</protein>
<dbReference type="RefSeq" id="WP_004332052.1">
    <property type="nucleotide sequence ID" value="NZ_ACNN01000005.1"/>
</dbReference>
<dbReference type="Proteomes" id="UP000004295">
    <property type="component" value="Unassembled WGS sequence"/>
</dbReference>
<dbReference type="InterPro" id="IPR012677">
    <property type="entry name" value="Nucleotide-bd_a/b_plait_sf"/>
</dbReference>
<evidence type="ECO:0000313" key="2">
    <source>
        <dbReference type="EMBL" id="EEN83585.1"/>
    </source>
</evidence>
<dbReference type="GeneID" id="93365545"/>
<dbReference type="PROSITE" id="PS50102">
    <property type="entry name" value="RRM"/>
    <property type="match status" value="1"/>
</dbReference>
<organism evidence="2 3">
    <name type="scientific">Porphyromonas endodontalis (strain ATCC 35406 / DSM 24491 / JCM 8526 / CCUG 16442 / BCRC 14492 / NCTC 13058 / HG 370)</name>
    <name type="common">Bacteroides endodontalis</name>
    <dbReference type="NCBI Taxonomy" id="553175"/>
    <lineage>
        <taxon>Bacteria</taxon>
        <taxon>Pseudomonadati</taxon>
        <taxon>Bacteroidota</taxon>
        <taxon>Bacteroidia</taxon>
        <taxon>Bacteroidales</taxon>
        <taxon>Porphyromonadaceae</taxon>
        <taxon>Porphyromonas</taxon>
    </lineage>
</organism>
<keyword evidence="3" id="KW-1185">Reference proteome</keyword>
<sequence length="86" mass="9801">MNIYLGNLNFKVKAEDLTALVQQYGSVANARIITDRETGRSRGFGFVEMDDEEALVAIEALNEQEFMGRKLVVKQAEERPERAPRR</sequence>
<dbReference type="SUPFAM" id="SSF54928">
    <property type="entry name" value="RNA-binding domain, RBD"/>
    <property type="match status" value="1"/>
</dbReference>
<comment type="caution">
    <text evidence="2">The sequence shown here is derived from an EMBL/GenBank/DDBJ whole genome shotgun (WGS) entry which is preliminary data.</text>
</comment>